<name>A0A387BRP9_9MICO</name>
<protein>
    <submittedName>
        <fullName evidence="1">Uncharacterized protein</fullName>
    </submittedName>
</protein>
<dbReference type="EMBL" id="CP032624">
    <property type="protein sequence ID" value="AYG03617.1"/>
    <property type="molecule type" value="Genomic_DNA"/>
</dbReference>
<accession>A0A387BRP9</accession>
<proteinExistence type="predicted"/>
<organism evidence="1 2">
    <name type="scientific">Gryllotalpicola protaetiae</name>
    <dbReference type="NCBI Taxonomy" id="2419771"/>
    <lineage>
        <taxon>Bacteria</taxon>
        <taxon>Bacillati</taxon>
        <taxon>Actinomycetota</taxon>
        <taxon>Actinomycetes</taxon>
        <taxon>Micrococcales</taxon>
        <taxon>Microbacteriaceae</taxon>
        <taxon>Gryllotalpicola</taxon>
    </lineage>
</organism>
<dbReference type="Proteomes" id="UP000275069">
    <property type="component" value="Chromosome"/>
</dbReference>
<evidence type="ECO:0000313" key="1">
    <source>
        <dbReference type="EMBL" id="AYG03617.1"/>
    </source>
</evidence>
<sequence>MDAPTVAGLVSRLRSAAAAANDAELAAMLAFEELLAKAGALPTVHAALAQYWAARTGTGSAICGHIGQVADALESAADELEHDDLLVTGALT</sequence>
<dbReference type="KEGG" id="gry:D7I44_08770"/>
<gene>
    <name evidence="1" type="ORF">D7I44_08770</name>
</gene>
<reference evidence="1 2" key="1">
    <citation type="submission" date="2018-09" db="EMBL/GenBank/DDBJ databases">
        <title>Genome sequencing of strain 2DFW10M-5.</title>
        <authorList>
            <person name="Heo J."/>
            <person name="Kim S.-J."/>
            <person name="Kwon S.-W."/>
        </authorList>
    </citation>
    <scope>NUCLEOTIDE SEQUENCE [LARGE SCALE GENOMIC DNA]</scope>
    <source>
        <strain evidence="1 2">2DFW10M-5</strain>
    </source>
</reference>
<evidence type="ECO:0000313" key="2">
    <source>
        <dbReference type="Proteomes" id="UP000275069"/>
    </source>
</evidence>
<keyword evidence="2" id="KW-1185">Reference proteome</keyword>
<dbReference type="AlphaFoldDB" id="A0A387BRP9"/>